<dbReference type="SUPFAM" id="SSF57850">
    <property type="entry name" value="RING/U-box"/>
    <property type="match status" value="1"/>
</dbReference>
<evidence type="ECO:0000256" key="6">
    <source>
        <dbReference type="ARBA" id="ARBA00022737"/>
    </source>
</evidence>
<reference evidence="17 18" key="1">
    <citation type="submission" date="2018-04" db="EMBL/GenBank/DDBJ databases">
        <title>The genome of golden apple snail Pomacea canaliculata provides insight into stress tolerance and invasive adaptation.</title>
        <authorList>
            <person name="Liu C."/>
            <person name="Liu B."/>
            <person name="Ren Y."/>
            <person name="Zhang Y."/>
            <person name="Wang H."/>
            <person name="Li S."/>
            <person name="Jiang F."/>
            <person name="Yin L."/>
            <person name="Zhang G."/>
            <person name="Qian W."/>
            <person name="Fan W."/>
        </authorList>
    </citation>
    <scope>NUCLEOTIDE SEQUENCE [LARGE SCALE GENOMIC DNA]</scope>
    <source>
        <strain evidence="17">SZHN2017</strain>
        <tissue evidence="17">Muscle</tissue>
    </source>
</reference>
<evidence type="ECO:0000256" key="11">
    <source>
        <dbReference type="ARBA" id="ARBA00023015"/>
    </source>
</evidence>
<comment type="similarity">
    <text evidence="3">Belongs to the histone deacetylase family. HD type 2 subfamily.</text>
</comment>
<dbReference type="STRING" id="400727.A0A2T7NSG7"/>
<keyword evidence="9" id="KW-0862">Zinc</keyword>
<feature type="compositionally biased region" description="Basic and acidic residues" evidence="15">
    <location>
        <begin position="27"/>
        <end position="50"/>
    </location>
</feature>
<dbReference type="InterPro" id="IPR013083">
    <property type="entry name" value="Znf_RING/FYVE/PHD"/>
</dbReference>
<evidence type="ECO:0000313" key="18">
    <source>
        <dbReference type="Proteomes" id="UP000245119"/>
    </source>
</evidence>
<dbReference type="GO" id="GO:0006325">
    <property type="term" value="P:chromatin organization"/>
    <property type="evidence" value="ECO:0007669"/>
    <property type="project" value="UniProtKB-KW"/>
</dbReference>
<keyword evidence="6" id="KW-0677">Repeat</keyword>
<gene>
    <name evidence="17" type="ORF">C0Q70_14585</name>
</gene>
<evidence type="ECO:0000313" key="17">
    <source>
        <dbReference type="EMBL" id="PVD24115.1"/>
    </source>
</evidence>
<dbReference type="InterPro" id="IPR001607">
    <property type="entry name" value="Znf_UBP"/>
</dbReference>
<organism evidence="17 18">
    <name type="scientific">Pomacea canaliculata</name>
    <name type="common">Golden apple snail</name>
    <dbReference type="NCBI Taxonomy" id="400727"/>
    <lineage>
        <taxon>Eukaryota</taxon>
        <taxon>Metazoa</taxon>
        <taxon>Spiralia</taxon>
        <taxon>Lophotrochozoa</taxon>
        <taxon>Mollusca</taxon>
        <taxon>Gastropoda</taxon>
        <taxon>Caenogastropoda</taxon>
        <taxon>Architaenioglossa</taxon>
        <taxon>Ampullarioidea</taxon>
        <taxon>Ampullariidae</taxon>
        <taxon>Pomacea</taxon>
    </lineage>
</organism>
<feature type="domain" description="UBP-type" evidence="16">
    <location>
        <begin position="149"/>
        <end position="249"/>
    </location>
</feature>
<evidence type="ECO:0000256" key="5">
    <source>
        <dbReference type="ARBA" id="ARBA00022723"/>
    </source>
</evidence>
<evidence type="ECO:0000256" key="9">
    <source>
        <dbReference type="ARBA" id="ARBA00022833"/>
    </source>
</evidence>
<dbReference type="PROSITE" id="PS50271">
    <property type="entry name" value="ZF_UBP"/>
    <property type="match status" value="1"/>
</dbReference>
<evidence type="ECO:0000256" key="4">
    <source>
        <dbReference type="ARBA" id="ARBA00022491"/>
    </source>
</evidence>
<keyword evidence="12" id="KW-0804">Transcription</keyword>
<evidence type="ECO:0000256" key="1">
    <source>
        <dbReference type="ARBA" id="ARBA00001947"/>
    </source>
</evidence>
<evidence type="ECO:0000256" key="8">
    <source>
        <dbReference type="ARBA" id="ARBA00022801"/>
    </source>
</evidence>
<protein>
    <recommendedName>
        <fullName evidence="16">UBP-type domain-containing protein</fullName>
    </recommendedName>
</protein>
<keyword evidence="7 14" id="KW-0863">Zinc-finger</keyword>
<feature type="compositionally biased region" description="Polar residues" evidence="15">
    <location>
        <begin position="14"/>
        <end position="23"/>
    </location>
</feature>
<evidence type="ECO:0000259" key="16">
    <source>
        <dbReference type="PROSITE" id="PS50271"/>
    </source>
</evidence>
<feature type="region of interest" description="Disordered" evidence="15">
    <location>
        <begin position="1"/>
        <end position="79"/>
    </location>
</feature>
<name>A0A2T7NSG7_POMCA</name>
<comment type="caution">
    <text evidence="17">The sequence shown here is derived from an EMBL/GenBank/DDBJ whole genome shotgun (WGS) entry which is preliminary data.</text>
</comment>
<dbReference type="EMBL" id="PZQS01000009">
    <property type="protein sequence ID" value="PVD24115.1"/>
    <property type="molecule type" value="Genomic_DNA"/>
</dbReference>
<dbReference type="GO" id="GO:0005634">
    <property type="term" value="C:nucleus"/>
    <property type="evidence" value="ECO:0007669"/>
    <property type="project" value="UniProtKB-SubCell"/>
</dbReference>
<dbReference type="FunFam" id="3.30.40.10:FF:000342">
    <property type="entry name" value="Histone deacetylase 6"/>
    <property type="match status" value="1"/>
</dbReference>
<comment type="subcellular location">
    <subcellularLocation>
        <location evidence="2">Nucleus</location>
    </subcellularLocation>
</comment>
<evidence type="ECO:0000256" key="14">
    <source>
        <dbReference type="PROSITE-ProRule" id="PRU00502"/>
    </source>
</evidence>
<dbReference type="PANTHER" id="PTHR47665:SF1">
    <property type="entry name" value="HISTONE DEACETYLASE-LIKE PROTEIN"/>
    <property type="match status" value="1"/>
</dbReference>
<accession>A0A2T7NSG7</accession>
<dbReference type="Gene3D" id="3.30.40.10">
    <property type="entry name" value="Zinc/RING finger domain, C3HC4 (zinc finger)"/>
    <property type="match status" value="1"/>
</dbReference>
<dbReference type="GO" id="GO:0016787">
    <property type="term" value="F:hydrolase activity"/>
    <property type="evidence" value="ECO:0007669"/>
    <property type="project" value="UniProtKB-KW"/>
</dbReference>
<keyword evidence="8" id="KW-0378">Hydrolase</keyword>
<dbReference type="Pfam" id="PF02148">
    <property type="entry name" value="zf-UBP"/>
    <property type="match status" value="1"/>
</dbReference>
<dbReference type="GO" id="GO:0008270">
    <property type="term" value="F:zinc ion binding"/>
    <property type="evidence" value="ECO:0007669"/>
    <property type="project" value="UniProtKB-KW"/>
</dbReference>
<evidence type="ECO:0000256" key="10">
    <source>
        <dbReference type="ARBA" id="ARBA00022853"/>
    </source>
</evidence>
<evidence type="ECO:0000256" key="2">
    <source>
        <dbReference type="ARBA" id="ARBA00004123"/>
    </source>
</evidence>
<dbReference type="AlphaFoldDB" id="A0A2T7NSG7"/>
<evidence type="ECO:0000256" key="15">
    <source>
        <dbReference type="SAM" id="MobiDB-lite"/>
    </source>
</evidence>
<keyword evidence="18" id="KW-1185">Reference proteome</keyword>
<dbReference type="Proteomes" id="UP000245119">
    <property type="component" value="Linkage Group LG9"/>
</dbReference>
<evidence type="ECO:0000256" key="7">
    <source>
        <dbReference type="ARBA" id="ARBA00022771"/>
    </source>
</evidence>
<dbReference type="OrthoDB" id="424012at2759"/>
<proteinExistence type="inferred from homology"/>
<keyword evidence="13" id="KW-0539">Nucleus</keyword>
<keyword evidence="5" id="KW-0479">Metal-binding</keyword>
<keyword evidence="4" id="KW-0678">Repressor</keyword>
<keyword evidence="11" id="KW-0805">Transcription regulation</keyword>
<evidence type="ECO:0000256" key="12">
    <source>
        <dbReference type="ARBA" id="ARBA00023163"/>
    </source>
</evidence>
<dbReference type="SMART" id="SM00290">
    <property type="entry name" value="ZnF_UBP"/>
    <property type="match status" value="1"/>
</dbReference>
<sequence length="262" mass="28891">MNNAKPSGRKFGVNSCNSLSADTSSEEPPKSAELKEQSRSKGDSETHGSKPEPSADISQITDEDKKSALNQQPAETCPDCASKASYLESQEGAEGIKQEQQKDTSVKSLEGEMAAMDVCEGKRDWRPQTVSDVLRMQGVEQLYAVQPLPWCPHLNSVQPLPQEGLDTHAPCQDCGDLKENWVCLTCYKVLCSRFVQEHMAGHSKDEGHPLVLSYRDLSVWCYDCNEYVDNKPKGPKLELQAAAESQLVHIMPLEEGLAQNPV</sequence>
<dbReference type="PANTHER" id="PTHR47665">
    <property type="entry name" value="HISTONE DEACETYLASE-LIKE PROTEIN"/>
    <property type="match status" value="1"/>
</dbReference>
<keyword evidence="10" id="KW-0156">Chromatin regulator</keyword>
<evidence type="ECO:0000256" key="13">
    <source>
        <dbReference type="ARBA" id="ARBA00023242"/>
    </source>
</evidence>
<comment type="cofactor">
    <cofactor evidence="1">
        <name>Zn(2+)</name>
        <dbReference type="ChEBI" id="CHEBI:29105"/>
    </cofactor>
</comment>
<evidence type="ECO:0000256" key="3">
    <source>
        <dbReference type="ARBA" id="ARBA00007738"/>
    </source>
</evidence>